<dbReference type="OrthoDB" id="1429526at2759"/>
<dbReference type="InterPro" id="IPR000858">
    <property type="entry name" value="S_locus_glycoprot_dom"/>
</dbReference>
<evidence type="ECO:0000259" key="3">
    <source>
        <dbReference type="PROSITE" id="PS50948"/>
    </source>
</evidence>
<keyword evidence="5" id="KW-1185">Reference proteome</keyword>
<dbReference type="GO" id="GO:0048544">
    <property type="term" value="P:recognition of pollen"/>
    <property type="evidence" value="ECO:0007669"/>
    <property type="project" value="InterPro"/>
</dbReference>
<evidence type="ECO:0000256" key="2">
    <source>
        <dbReference type="ARBA" id="ARBA00023157"/>
    </source>
</evidence>
<keyword evidence="2" id="KW-1015">Disulfide bond</keyword>
<dbReference type="Pfam" id="PF08276">
    <property type="entry name" value="PAN_2"/>
    <property type="match status" value="1"/>
</dbReference>
<reference evidence="4 5" key="1">
    <citation type="submission" date="2020-02" db="EMBL/GenBank/DDBJ databases">
        <authorList>
            <person name="Ma Q."/>
            <person name="Huang Y."/>
            <person name="Song X."/>
            <person name="Pei D."/>
        </authorList>
    </citation>
    <scope>NUCLEOTIDE SEQUENCE [LARGE SCALE GENOMIC DNA]</scope>
    <source>
        <strain evidence="4">Sxm20200214</strain>
        <tissue evidence="4">Leaf</tissue>
    </source>
</reference>
<dbReference type="Pfam" id="PF00954">
    <property type="entry name" value="S_locus_glycop"/>
    <property type="match status" value="1"/>
</dbReference>
<evidence type="ECO:0000256" key="1">
    <source>
        <dbReference type="ARBA" id="ARBA00022729"/>
    </source>
</evidence>
<dbReference type="PROSITE" id="PS50948">
    <property type="entry name" value="PAN"/>
    <property type="match status" value="1"/>
</dbReference>
<dbReference type="AlphaFoldDB" id="A0A8X7RUM8"/>
<dbReference type="PANTHER" id="PTHR32444">
    <property type="entry name" value="BULB-TYPE LECTIN DOMAIN-CONTAINING PROTEIN"/>
    <property type="match status" value="1"/>
</dbReference>
<dbReference type="Proteomes" id="UP000886595">
    <property type="component" value="Unassembled WGS sequence"/>
</dbReference>
<evidence type="ECO:0000313" key="5">
    <source>
        <dbReference type="Proteomes" id="UP000886595"/>
    </source>
</evidence>
<dbReference type="PANTHER" id="PTHR32444:SF242">
    <property type="entry name" value="G-TYPE LECTIN S-RECEPTOR-LIKE SERINE_THREONINE-PROTEIN KINASE RKS1"/>
    <property type="match status" value="1"/>
</dbReference>
<sequence length="173" mass="19729">MTTNHGNISRLRLGPEGVYEVYTWFSEHREWKLSWSVNDSCFSSSHCGSYSFCSKYTARRCNCIEGFTQKLDNRLTGCARVTKMSCNQDKFTTLPNMKLPNDSDAYERWSSDLQDCEENCLINCQCTAYTFVESRKGQGKCVTWSGELEDMRNYTSGGHDLHVRIAPTDHGVG</sequence>
<evidence type="ECO:0000313" key="4">
    <source>
        <dbReference type="EMBL" id="KAG2292044.1"/>
    </source>
</evidence>
<gene>
    <name evidence="4" type="ORF">Bca52824_038713</name>
</gene>
<keyword evidence="1" id="KW-0732">Signal</keyword>
<accession>A0A8X7RUM8</accession>
<dbReference type="SMART" id="SM00473">
    <property type="entry name" value="PAN_AP"/>
    <property type="match status" value="1"/>
</dbReference>
<protein>
    <recommendedName>
        <fullName evidence="3">Apple domain-containing protein</fullName>
    </recommendedName>
</protein>
<comment type="caution">
    <text evidence="4">The sequence shown here is derived from an EMBL/GenBank/DDBJ whole genome shotgun (WGS) entry which is preliminary data.</text>
</comment>
<feature type="domain" description="Apple" evidence="3">
    <location>
        <begin position="86"/>
        <end position="166"/>
    </location>
</feature>
<proteinExistence type="predicted"/>
<organism evidence="4 5">
    <name type="scientific">Brassica carinata</name>
    <name type="common">Ethiopian mustard</name>
    <name type="synonym">Abyssinian cabbage</name>
    <dbReference type="NCBI Taxonomy" id="52824"/>
    <lineage>
        <taxon>Eukaryota</taxon>
        <taxon>Viridiplantae</taxon>
        <taxon>Streptophyta</taxon>
        <taxon>Embryophyta</taxon>
        <taxon>Tracheophyta</taxon>
        <taxon>Spermatophyta</taxon>
        <taxon>Magnoliopsida</taxon>
        <taxon>eudicotyledons</taxon>
        <taxon>Gunneridae</taxon>
        <taxon>Pentapetalae</taxon>
        <taxon>rosids</taxon>
        <taxon>malvids</taxon>
        <taxon>Brassicales</taxon>
        <taxon>Brassicaceae</taxon>
        <taxon>Brassiceae</taxon>
        <taxon>Brassica</taxon>
    </lineage>
</organism>
<dbReference type="EMBL" id="JAAMPC010000009">
    <property type="protein sequence ID" value="KAG2292044.1"/>
    <property type="molecule type" value="Genomic_DNA"/>
</dbReference>
<name>A0A8X7RUM8_BRACI</name>
<dbReference type="InterPro" id="IPR003609">
    <property type="entry name" value="Pan_app"/>
</dbReference>
<dbReference type="CDD" id="cd01098">
    <property type="entry name" value="PAN_AP_plant"/>
    <property type="match status" value="1"/>
</dbReference>